<proteinExistence type="predicted"/>
<sequence length="134" mass="15725">HTPTTSSMTTARDTVVDYIKKETRWPRTRQSRPRKSSATSQPRLYLYGMEQYEEHVPDCPREPLRRITACLRSCSSIRYFLFPSNRQFQRGPERLVPLHAHAQGRLVTSRILRLRPAGPVRFRKLHVDPSRRGL</sequence>
<dbReference type="EMBL" id="DQ680499">
    <property type="protein sequence ID" value="ABI18465.1"/>
    <property type="molecule type" value="Genomic_DNA"/>
</dbReference>
<reference evidence="2" key="1">
    <citation type="submission" date="2006-06" db="EMBL/GenBank/DDBJ databases">
        <title>Molecular characterization of the methanogenic community of an acidic bog and an anaerobic digester treating municipal wastewater sludge.</title>
        <authorList>
            <person name="Steinberg L.M."/>
            <person name="Speers A."/>
            <person name="Regan J.M."/>
        </authorList>
    </citation>
    <scope>NUCLEOTIDE SEQUENCE</scope>
</reference>
<dbReference type="AlphaFoldDB" id="A1XW29"/>
<name>A1XW29_9EURY</name>
<protein>
    <submittedName>
        <fullName evidence="2">Methyl coenzyme M reductase alpha subunit</fullName>
    </submittedName>
</protein>
<organism evidence="2">
    <name type="scientific">uncultured methanogenic archaeon</name>
    <dbReference type="NCBI Taxonomy" id="198240"/>
    <lineage>
        <taxon>Archaea</taxon>
        <taxon>Methanobacteriati</taxon>
        <taxon>Methanobacteriota</taxon>
        <taxon>environmental samples</taxon>
    </lineage>
</organism>
<gene>
    <name evidence="2" type="primary">mcrA</name>
</gene>
<feature type="non-terminal residue" evidence="2">
    <location>
        <position position="134"/>
    </location>
</feature>
<evidence type="ECO:0000313" key="2">
    <source>
        <dbReference type="EMBL" id="ABI18465.1"/>
    </source>
</evidence>
<evidence type="ECO:0000256" key="1">
    <source>
        <dbReference type="SAM" id="MobiDB-lite"/>
    </source>
</evidence>
<accession>A1XW29</accession>
<feature type="compositionally biased region" description="Basic residues" evidence="1">
    <location>
        <begin position="26"/>
        <end position="35"/>
    </location>
</feature>
<feature type="region of interest" description="Disordered" evidence="1">
    <location>
        <begin position="20"/>
        <end position="43"/>
    </location>
</feature>
<feature type="non-terminal residue" evidence="2">
    <location>
        <position position="1"/>
    </location>
</feature>